<proteinExistence type="predicted"/>
<feature type="region of interest" description="Disordered" evidence="1">
    <location>
        <begin position="1"/>
        <end position="24"/>
    </location>
</feature>
<accession>A0A839N6U1</accession>
<dbReference type="SUPFAM" id="SSF53335">
    <property type="entry name" value="S-adenosyl-L-methionine-dependent methyltransferases"/>
    <property type="match status" value="1"/>
</dbReference>
<dbReference type="Proteomes" id="UP000559182">
    <property type="component" value="Unassembled WGS sequence"/>
</dbReference>
<gene>
    <name evidence="2" type="ORF">FHU39_003491</name>
</gene>
<name>A0A839N6U1_9MICO</name>
<reference evidence="2 3" key="1">
    <citation type="submission" date="2020-08" db="EMBL/GenBank/DDBJ databases">
        <title>Sequencing the genomes of 1000 actinobacteria strains.</title>
        <authorList>
            <person name="Klenk H.-P."/>
        </authorList>
    </citation>
    <scope>NUCLEOTIDE SEQUENCE [LARGE SCALE GENOMIC DNA]</scope>
    <source>
        <strain evidence="2 3">DSM 105369</strain>
    </source>
</reference>
<dbReference type="EMBL" id="JACHVQ010000003">
    <property type="protein sequence ID" value="MBB2893460.1"/>
    <property type="molecule type" value="Genomic_DNA"/>
</dbReference>
<evidence type="ECO:0000313" key="3">
    <source>
        <dbReference type="Proteomes" id="UP000559182"/>
    </source>
</evidence>
<dbReference type="AlphaFoldDB" id="A0A839N6U1"/>
<dbReference type="RefSeq" id="WP_183321865.1">
    <property type="nucleotide sequence ID" value="NZ_JACHVQ010000003.1"/>
</dbReference>
<keyword evidence="3" id="KW-1185">Reference proteome</keyword>
<sequence>MADDNPDLLDVNRRSPGKPHMSPVFRPELHPLDAEWYFTADTSSALAERLGSGPVCLFGAPTVACAMKHERYELVDTSPFLAQRFPDIKLSNISSLDLDREHPSGTFRAVLLDPPWYHPSMERWVWNALACMENGGRIFMPLLGEGTRPTAAAERANLVAHLRTFGDLKVIREDVEYDIPLFEERALLARNITLTQPWRIADLAVLTVSSAPQRRKPTRSLGTLQKSAWETFLVGGQVIKLRRDIDRERIDGQLLSEVDGVAEYNLDSVSARDSRLRKIDIWTSRNRVARVVDRAEIRQQLHFLAASGGLYLSNADRPHDIAPELADFLELNDA</sequence>
<dbReference type="InterPro" id="IPR029063">
    <property type="entry name" value="SAM-dependent_MTases_sf"/>
</dbReference>
<protein>
    <recommendedName>
        <fullName evidence="4">Class I SAM-dependent methyltransferase</fullName>
    </recommendedName>
</protein>
<evidence type="ECO:0000256" key="1">
    <source>
        <dbReference type="SAM" id="MobiDB-lite"/>
    </source>
</evidence>
<organism evidence="2 3">
    <name type="scientific">Flexivirga oryzae</name>
    <dbReference type="NCBI Taxonomy" id="1794944"/>
    <lineage>
        <taxon>Bacteria</taxon>
        <taxon>Bacillati</taxon>
        <taxon>Actinomycetota</taxon>
        <taxon>Actinomycetes</taxon>
        <taxon>Micrococcales</taxon>
        <taxon>Dermacoccaceae</taxon>
        <taxon>Flexivirga</taxon>
    </lineage>
</organism>
<evidence type="ECO:0000313" key="2">
    <source>
        <dbReference type="EMBL" id="MBB2893460.1"/>
    </source>
</evidence>
<evidence type="ECO:0008006" key="4">
    <source>
        <dbReference type="Google" id="ProtNLM"/>
    </source>
</evidence>
<comment type="caution">
    <text evidence="2">The sequence shown here is derived from an EMBL/GenBank/DDBJ whole genome shotgun (WGS) entry which is preliminary data.</text>
</comment>